<keyword evidence="1" id="KW-0812">Transmembrane</keyword>
<proteinExistence type="predicted"/>
<dbReference type="EMBL" id="GBRH01272653">
    <property type="protein sequence ID" value="JAD25242.1"/>
    <property type="molecule type" value="Transcribed_RNA"/>
</dbReference>
<keyword evidence="1" id="KW-1133">Transmembrane helix</keyword>
<accession>A0A0A8YS83</accession>
<keyword evidence="1" id="KW-0472">Membrane</keyword>
<name>A0A0A8YS83_ARUDO</name>
<evidence type="ECO:0000256" key="1">
    <source>
        <dbReference type="SAM" id="Phobius"/>
    </source>
</evidence>
<evidence type="ECO:0000313" key="2">
    <source>
        <dbReference type="EMBL" id="JAD25242.1"/>
    </source>
</evidence>
<sequence length="40" mass="4753">MCLLMSPCEWRSCACDTQFVFVPTCVFVFVYYFTEMQIRG</sequence>
<organism evidence="2">
    <name type="scientific">Arundo donax</name>
    <name type="common">Giant reed</name>
    <name type="synonym">Donax arundinaceus</name>
    <dbReference type="NCBI Taxonomy" id="35708"/>
    <lineage>
        <taxon>Eukaryota</taxon>
        <taxon>Viridiplantae</taxon>
        <taxon>Streptophyta</taxon>
        <taxon>Embryophyta</taxon>
        <taxon>Tracheophyta</taxon>
        <taxon>Spermatophyta</taxon>
        <taxon>Magnoliopsida</taxon>
        <taxon>Liliopsida</taxon>
        <taxon>Poales</taxon>
        <taxon>Poaceae</taxon>
        <taxon>PACMAD clade</taxon>
        <taxon>Arundinoideae</taxon>
        <taxon>Arundineae</taxon>
        <taxon>Arundo</taxon>
    </lineage>
</organism>
<protein>
    <submittedName>
        <fullName evidence="2">Uncharacterized protein</fullName>
    </submittedName>
</protein>
<feature type="transmembrane region" description="Helical" evidence="1">
    <location>
        <begin position="17"/>
        <end position="34"/>
    </location>
</feature>
<reference evidence="2" key="2">
    <citation type="journal article" date="2015" name="Data Brief">
        <title>Shoot transcriptome of the giant reed, Arundo donax.</title>
        <authorList>
            <person name="Barrero R.A."/>
            <person name="Guerrero F.D."/>
            <person name="Moolhuijzen P."/>
            <person name="Goolsby J.A."/>
            <person name="Tidwell J."/>
            <person name="Bellgard S.E."/>
            <person name="Bellgard M.I."/>
        </authorList>
    </citation>
    <scope>NUCLEOTIDE SEQUENCE</scope>
    <source>
        <tissue evidence="2">Shoot tissue taken approximately 20 cm above the soil surface</tissue>
    </source>
</reference>
<reference evidence="2" key="1">
    <citation type="submission" date="2014-09" db="EMBL/GenBank/DDBJ databases">
        <authorList>
            <person name="Magalhaes I.L.F."/>
            <person name="Oliveira U."/>
            <person name="Santos F.R."/>
            <person name="Vidigal T.H.D.A."/>
            <person name="Brescovit A.D."/>
            <person name="Santos A.J."/>
        </authorList>
    </citation>
    <scope>NUCLEOTIDE SEQUENCE</scope>
    <source>
        <tissue evidence="2">Shoot tissue taken approximately 20 cm above the soil surface</tissue>
    </source>
</reference>
<dbReference type="AlphaFoldDB" id="A0A0A8YS83"/>